<keyword evidence="1" id="KW-0238">DNA-binding</keyword>
<evidence type="ECO:0000313" key="4">
    <source>
        <dbReference type="EMBL" id="MBI5132048.1"/>
    </source>
</evidence>
<dbReference type="PROSITE" id="PS50943">
    <property type="entry name" value="HTH_CROC1"/>
    <property type="match status" value="1"/>
</dbReference>
<dbReference type="Gene3D" id="1.10.260.40">
    <property type="entry name" value="lambda repressor-like DNA-binding domains"/>
    <property type="match status" value="1"/>
</dbReference>
<dbReference type="InterPro" id="IPR013096">
    <property type="entry name" value="Cupin_2"/>
</dbReference>
<sequence length="205" mass="22080">MSTKKAAKASGRAVAKPPVTSETQIGLRLRHQRIAKRMTLNDLARQADCSESMLSKVENGRATPSLRTVQRLCDVLGITVGQLFGRASERRTVSRAGERPILSMHPLRPANEGVQMEQLVPADPGSLLEGSIHVIAPGAKMDLVSHVGEEVAYVIEGTLEITIGAERSVVSAGDSYYFRSELPHGYRNPGPGTARVIVINTPATF</sequence>
<evidence type="ECO:0000256" key="2">
    <source>
        <dbReference type="SAM" id="MobiDB-lite"/>
    </source>
</evidence>
<dbReference type="GO" id="GO:0005829">
    <property type="term" value="C:cytosol"/>
    <property type="evidence" value="ECO:0007669"/>
    <property type="project" value="TreeGrafter"/>
</dbReference>
<dbReference type="CDD" id="cd02209">
    <property type="entry name" value="cupin_XRE_C"/>
    <property type="match status" value="1"/>
</dbReference>
<dbReference type="CDD" id="cd00093">
    <property type="entry name" value="HTH_XRE"/>
    <property type="match status" value="1"/>
</dbReference>
<organism evidence="4 5">
    <name type="scientific">Rhodopseudomonas palustris</name>
    <dbReference type="NCBI Taxonomy" id="1076"/>
    <lineage>
        <taxon>Bacteria</taxon>
        <taxon>Pseudomonadati</taxon>
        <taxon>Pseudomonadota</taxon>
        <taxon>Alphaproteobacteria</taxon>
        <taxon>Hyphomicrobiales</taxon>
        <taxon>Nitrobacteraceae</taxon>
        <taxon>Rhodopseudomonas</taxon>
    </lineage>
</organism>
<dbReference type="Proteomes" id="UP000782519">
    <property type="component" value="Unassembled WGS sequence"/>
</dbReference>
<reference evidence="4" key="1">
    <citation type="submission" date="2020-07" db="EMBL/GenBank/DDBJ databases">
        <title>Huge and variable diversity of episymbiotic CPR bacteria and DPANN archaea in groundwater ecosystems.</title>
        <authorList>
            <person name="He C.Y."/>
            <person name="Keren R."/>
            <person name="Whittaker M."/>
            <person name="Farag I.F."/>
            <person name="Doudna J."/>
            <person name="Cate J.H.D."/>
            <person name="Banfield J.F."/>
        </authorList>
    </citation>
    <scope>NUCLEOTIDE SEQUENCE</scope>
    <source>
        <strain evidence="4">NC_groundwater_1818_Pr3_B-0.1um_66_35</strain>
    </source>
</reference>
<proteinExistence type="predicted"/>
<evidence type="ECO:0000259" key="3">
    <source>
        <dbReference type="PROSITE" id="PS50943"/>
    </source>
</evidence>
<comment type="caution">
    <text evidence="4">The sequence shown here is derived from an EMBL/GenBank/DDBJ whole genome shotgun (WGS) entry which is preliminary data.</text>
</comment>
<dbReference type="PANTHER" id="PTHR46797:SF1">
    <property type="entry name" value="METHYLPHOSPHONATE SYNTHASE"/>
    <property type="match status" value="1"/>
</dbReference>
<accession>A0A933S4U0</accession>
<feature type="region of interest" description="Disordered" evidence="2">
    <location>
        <begin position="1"/>
        <end position="23"/>
    </location>
</feature>
<dbReference type="AlphaFoldDB" id="A0A933S4U0"/>
<dbReference type="GO" id="GO:0003677">
    <property type="term" value="F:DNA binding"/>
    <property type="evidence" value="ECO:0007669"/>
    <property type="project" value="UniProtKB-KW"/>
</dbReference>
<dbReference type="InterPro" id="IPR001387">
    <property type="entry name" value="Cro/C1-type_HTH"/>
</dbReference>
<dbReference type="InterPro" id="IPR010982">
    <property type="entry name" value="Lambda_DNA-bd_dom_sf"/>
</dbReference>
<dbReference type="SUPFAM" id="SSF47413">
    <property type="entry name" value="lambda repressor-like DNA-binding domains"/>
    <property type="match status" value="1"/>
</dbReference>
<dbReference type="InterPro" id="IPR014710">
    <property type="entry name" value="RmlC-like_jellyroll"/>
</dbReference>
<dbReference type="Pfam" id="PF13560">
    <property type="entry name" value="HTH_31"/>
    <property type="match status" value="1"/>
</dbReference>
<dbReference type="PANTHER" id="PTHR46797">
    <property type="entry name" value="HTH-TYPE TRANSCRIPTIONAL REGULATOR"/>
    <property type="match status" value="1"/>
</dbReference>
<dbReference type="InterPro" id="IPR050807">
    <property type="entry name" value="TransReg_Diox_bact_type"/>
</dbReference>
<evidence type="ECO:0000313" key="5">
    <source>
        <dbReference type="Proteomes" id="UP000782519"/>
    </source>
</evidence>
<name>A0A933S4U0_RHOPL</name>
<evidence type="ECO:0000256" key="1">
    <source>
        <dbReference type="ARBA" id="ARBA00023125"/>
    </source>
</evidence>
<dbReference type="SMART" id="SM00530">
    <property type="entry name" value="HTH_XRE"/>
    <property type="match status" value="1"/>
</dbReference>
<protein>
    <submittedName>
        <fullName evidence="4">Cupin domain-containing protein</fullName>
    </submittedName>
</protein>
<dbReference type="Gene3D" id="2.60.120.10">
    <property type="entry name" value="Jelly Rolls"/>
    <property type="match status" value="1"/>
</dbReference>
<dbReference type="Pfam" id="PF07883">
    <property type="entry name" value="Cupin_2"/>
    <property type="match status" value="1"/>
</dbReference>
<dbReference type="SUPFAM" id="SSF51182">
    <property type="entry name" value="RmlC-like cupins"/>
    <property type="match status" value="1"/>
</dbReference>
<feature type="domain" description="HTH cro/C1-type" evidence="3">
    <location>
        <begin position="29"/>
        <end position="83"/>
    </location>
</feature>
<gene>
    <name evidence="4" type="ORF">HZA66_21610</name>
</gene>
<dbReference type="InterPro" id="IPR011051">
    <property type="entry name" value="RmlC_Cupin_sf"/>
</dbReference>
<dbReference type="EMBL" id="JACRJB010000062">
    <property type="protein sequence ID" value="MBI5132048.1"/>
    <property type="molecule type" value="Genomic_DNA"/>
</dbReference>
<dbReference type="GO" id="GO:0003700">
    <property type="term" value="F:DNA-binding transcription factor activity"/>
    <property type="evidence" value="ECO:0007669"/>
    <property type="project" value="TreeGrafter"/>
</dbReference>